<dbReference type="InterPro" id="IPR017900">
    <property type="entry name" value="4Fe4S_Fe_S_CS"/>
</dbReference>
<dbReference type="SUPFAM" id="SSF54292">
    <property type="entry name" value="2Fe-2S ferredoxin-like"/>
    <property type="match status" value="1"/>
</dbReference>
<dbReference type="InterPro" id="IPR012675">
    <property type="entry name" value="Beta-grasp_dom_sf"/>
</dbReference>
<dbReference type="InterPro" id="IPR004489">
    <property type="entry name" value="Succ_DH/fum_Rdtase_Fe-S"/>
</dbReference>
<proteinExistence type="inferred from homology"/>
<evidence type="ECO:0000256" key="13">
    <source>
        <dbReference type="ARBA" id="ARBA00034078"/>
    </source>
</evidence>
<dbReference type="PANTHER" id="PTHR11921:SF41">
    <property type="entry name" value="SUCCINATE DEHYDROGENASE"/>
    <property type="match status" value="1"/>
</dbReference>
<comment type="similarity">
    <text evidence="3">Belongs to the succinate dehydrogenase/fumarate reductase iron-sulfur protein family.</text>
</comment>
<evidence type="ECO:0000256" key="2">
    <source>
        <dbReference type="ARBA" id="ARBA00001966"/>
    </source>
</evidence>
<comment type="cofactor">
    <cofactor evidence="13">
        <name>[2Fe-2S] cluster</name>
        <dbReference type="ChEBI" id="CHEBI:190135"/>
    </cofactor>
</comment>
<evidence type="ECO:0000256" key="3">
    <source>
        <dbReference type="ARBA" id="ARBA00009433"/>
    </source>
</evidence>
<keyword evidence="6" id="KW-0816">Tricarboxylic acid cycle</keyword>
<evidence type="ECO:0000256" key="9">
    <source>
        <dbReference type="ARBA" id="ARBA00023002"/>
    </source>
</evidence>
<keyword evidence="9" id="KW-0560">Oxidoreductase</keyword>
<dbReference type="Pfam" id="PF12838">
    <property type="entry name" value="Fer4_7"/>
    <property type="match status" value="1"/>
</dbReference>
<dbReference type="InterPro" id="IPR009051">
    <property type="entry name" value="Helical_ferredxn"/>
</dbReference>
<keyword evidence="7" id="KW-0001">2Fe-2S</keyword>
<keyword evidence="5" id="KW-0004">4Fe-4S</keyword>
<dbReference type="PROSITE" id="PS51379">
    <property type="entry name" value="4FE4S_FER_2"/>
    <property type="match status" value="1"/>
</dbReference>
<gene>
    <name evidence="15" type="ORF">H9657_01345</name>
</gene>
<comment type="cofactor">
    <cofactor evidence="1">
        <name>[3Fe-4S] cluster</name>
        <dbReference type="ChEBI" id="CHEBI:21137"/>
    </cofactor>
</comment>
<dbReference type="NCBIfam" id="NF005746">
    <property type="entry name" value="PRK07570.1"/>
    <property type="match status" value="1"/>
</dbReference>
<dbReference type="InterPro" id="IPR050573">
    <property type="entry name" value="SDH/FRD_Iron-Sulfur"/>
</dbReference>
<dbReference type="Pfam" id="PF13085">
    <property type="entry name" value="Fer2_3"/>
    <property type="match status" value="1"/>
</dbReference>
<evidence type="ECO:0000313" key="16">
    <source>
        <dbReference type="Proteomes" id="UP000604241"/>
    </source>
</evidence>
<keyword evidence="11" id="KW-0411">Iron-sulfur</keyword>
<evidence type="ECO:0000256" key="5">
    <source>
        <dbReference type="ARBA" id="ARBA00022485"/>
    </source>
</evidence>
<reference evidence="15 16" key="1">
    <citation type="submission" date="2020-08" db="EMBL/GenBank/DDBJ databases">
        <title>A Genomic Blueprint of the Chicken Gut Microbiome.</title>
        <authorList>
            <person name="Gilroy R."/>
            <person name="Ravi A."/>
            <person name="Getino M."/>
            <person name="Pursley I."/>
            <person name="Horton D.L."/>
            <person name="Alikhan N.-F."/>
            <person name="Baker D."/>
            <person name="Gharbi K."/>
            <person name="Hall N."/>
            <person name="Watson M."/>
            <person name="Adriaenssens E.M."/>
            <person name="Foster-Nyarko E."/>
            <person name="Jarju S."/>
            <person name="Secka A."/>
            <person name="Antonio M."/>
            <person name="Oren A."/>
            <person name="Chaudhuri R."/>
            <person name="La Ragione R.M."/>
            <person name="Hildebrand F."/>
            <person name="Pallen M.J."/>
        </authorList>
    </citation>
    <scope>NUCLEOTIDE SEQUENCE [LARGE SCALE GENOMIC DNA]</scope>
    <source>
        <strain evidence="15 16">Sa3CUA2</strain>
    </source>
</reference>
<evidence type="ECO:0000256" key="11">
    <source>
        <dbReference type="ARBA" id="ARBA00023014"/>
    </source>
</evidence>
<evidence type="ECO:0000313" key="15">
    <source>
        <dbReference type="EMBL" id="MBD7916927.1"/>
    </source>
</evidence>
<evidence type="ECO:0000259" key="14">
    <source>
        <dbReference type="PROSITE" id="PS51379"/>
    </source>
</evidence>
<keyword evidence="10" id="KW-0408">Iron</keyword>
<dbReference type="PROSITE" id="PS00198">
    <property type="entry name" value="4FE4S_FER_1"/>
    <property type="match status" value="1"/>
</dbReference>
<evidence type="ECO:0000256" key="10">
    <source>
        <dbReference type="ARBA" id="ARBA00023004"/>
    </source>
</evidence>
<dbReference type="EC" id="1.3.5.1" evidence="4"/>
<dbReference type="RefSeq" id="WP_191779553.1">
    <property type="nucleotide sequence ID" value="NZ_JACSQV010000001.1"/>
</dbReference>
<keyword evidence="16" id="KW-1185">Reference proteome</keyword>
<dbReference type="Proteomes" id="UP000604241">
    <property type="component" value="Unassembled WGS sequence"/>
</dbReference>
<dbReference type="InterPro" id="IPR025192">
    <property type="entry name" value="Succ_DH/fum_Rdtase_N"/>
</dbReference>
<organism evidence="15 16">
    <name type="scientific">Cellulomonas avistercoris</name>
    <dbReference type="NCBI Taxonomy" id="2762242"/>
    <lineage>
        <taxon>Bacteria</taxon>
        <taxon>Bacillati</taxon>
        <taxon>Actinomycetota</taxon>
        <taxon>Actinomycetes</taxon>
        <taxon>Micrococcales</taxon>
        <taxon>Cellulomonadaceae</taxon>
        <taxon>Cellulomonas</taxon>
    </lineage>
</organism>
<dbReference type="InterPro" id="IPR036010">
    <property type="entry name" value="2Fe-2S_ferredoxin-like_sf"/>
</dbReference>
<comment type="caution">
    <text evidence="15">The sequence shown here is derived from an EMBL/GenBank/DDBJ whole genome shotgun (WGS) entry which is preliminary data.</text>
</comment>
<evidence type="ECO:0000256" key="7">
    <source>
        <dbReference type="ARBA" id="ARBA00022714"/>
    </source>
</evidence>
<evidence type="ECO:0000256" key="4">
    <source>
        <dbReference type="ARBA" id="ARBA00012792"/>
    </source>
</evidence>
<evidence type="ECO:0000256" key="12">
    <source>
        <dbReference type="ARBA" id="ARBA00023291"/>
    </source>
</evidence>
<keyword evidence="8" id="KW-0479">Metal-binding</keyword>
<evidence type="ECO:0000256" key="8">
    <source>
        <dbReference type="ARBA" id="ARBA00022723"/>
    </source>
</evidence>
<name>A0ABR8Q928_9CELL</name>
<evidence type="ECO:0000256" key="1">
    <source>
        <dbReference type="ARBA" id="ARBA00001927"/>
    </source>
</evidence>
<accession>A0ABR8Q928</accession>
<comment type="cofactor">
    <cofactor evidence="2">
        <name>[4Fe-4S] cluster</name>
        <dbReference type="ChEBI" id="CHEBI:49883"/>
    </cofactor>
</comment>
<dbReference type="PANTHER" id="PTHR11921">
    <property type="entry name" value="SUCCINATE DEHYDROGENASE IRON-SULFUR PROTEIN"/>
    <property type="match status" value="1"/>
</dbReference>
<dbReference type="SUPFAM" id="SSF46548">
    <property type="entry name" value="alpha-helical ferredoxin"/>
    <property type="match status" value="1"/>
</dbReference>
<sequence length="249" mass="26297">MRLTLEVWRQPDATSAGAFETYVVSDATAEMTLLELLDRLNDQLVEEGREPVAFESDCREGICGCCGVNVDGRPHGPQANTPSCEQHVRSFADGDHVVLEPLRSAAFPVLKDLVVDRSALDRVIQAGGHVAVDAGTAPDADSTRIDHATAEMALDFAACIGCGACVAACPNGSASLFTGAKLTHLASLPQTRAERGRRAVAMVDQMEHDFGPCSTYGECAVVCPAGIPLSAIAAVGKERMRAFLRGRAT</sequence>
<dbReference type="InterPro" id="IPR017896">
    <property type="entry name" value="4Fe4S_Fe-S-bd"/>
</dbReference>
<dbReference type="EMBL" id="JACSQV010000001">
    <property type="protein sequence ID" value="MBD7916927.1"/>
    <property type="molecule type" value="Genomic_DNA"/>
</dbReference>
<feature type="domain" description="4Fe-4S ferredoxin-type" evidence="14">
    <location>
        <begin position="150"/>
        <end position="179"/>
    </location>
</feature>
<protein>
    <recommendedName>
        <fullName evidence="4">succinate dehydrogenase</fullName>
        <ecNumber evidence="4">1.3.5.1</ecNumber>
    </recommendedName>
</protein>
<keyword evidence="12" id="KW-0003">3Fe-4S</keyword>
<dbReference type="NCBIfam" id="TIGR00384">
    <property type="entry name" value="dhsB"/>
    <property type="match status" value="1"/>
</dbReference>
<dbReference type="Gene3D" id="3.10.20.30">
    <property type="match status" value="1"/>
</dbReference>
<evidence type="ECO:0000256" key="6">
    <source>
        <dbReference type="ARBA" id="ARBA00022532"/>
    </source>
</evidence>
<dbReference type="Gene3D" id="1.10.1060.10">
    <property type="entry name" value="Alpha-helical ferredoxin"/>
    <property type="match status" value="1"/>
</dbReference>